<keyword evidence="4 6" id="KW-1133">Transmembrane helix</keyword>
<evidence type="ECO:0000256" key="2">
    <source>
        <dbReference type="ARBA" id="ARBA00022475"/>
    </source>
</evidence>
<dbReference type="Proteomes" id="UP000246569">
    <property type="component" value="Unassembled WGS sequence"/>
</dbReference>
<dbReference type="GO" id="GO:0016765">
    <property type="term" value="F:transferase activity, transferring alkyl or aryl (other than methyl) groups"/>
    <property type="evidence" value="ECO:0007669"/>
    <property type="project" value="InterPro"/>
</dbReference>
<dbReference type="SUPFAM" id="SSF56784">
    <property type="entry name" value="HAD-like"/>
    <property type="match status" value="1"/>
</dbReference>
<feature type="transmembrane region" description="Helical" evidence="6">
    <location>
        <begin position="262"/>
        <end position="281"/>
    </location>
</feature>
<keyword evidence="3 6" id="KW-0812">Transmembrane</keyword>
<proteinExistence type="predicted"/>
<evidence type="ECO:0000256" key="5">
    <source>
        <dbReference type="ARBA" id="ARBA00023136"/>
    </source>
</evidence>
<dbReference type="Pfam" id="PF12710">
    <property type="entry name" value="HAD"/>
    <property type="match status" value="1"/>
</dbReference>
<keyword evidence="8" id="KW-1185">Reference proteome</keyword>
<feature type="transmembrane region" description="Helical" evidence="6">
    <location>
        <begin position="314"/>
        <end position="330"/>
    </location>
</feature>
<keyword evidence="5 6" id="KW-0472">Membrane</keyword>
<evidence type="ECO:0000256" key="3">
    <source>
        <dbReference type="ARBA" id="ARBA00022692"/>
    </source>
</evidence>
<evidence type="ECO:0000256" key="1">
    <source>
        <dbReference type="ARBA" id="ARBA00004141"/>
    </source>
</evidence>
<comment type="subcellular location">
    <subcellularLocation>
        <location evidence="1">Membrane</location>
        <topology evidence="1">Multi-pass membrane protein</topology>
    </subcellularLocation>
</comment>
<accession>A0A317MT12</accession>
<keyword evidence="7" id="KW-0808">Transferase</keyword>
<organism evidence="7 8">
    <name type="scientific">Plasticicumulans acidivorans</name>
    <dbReference type="NCBI Taxonomy" id="886464"/>
    <lineage>
        <taxon>Bacteria</taxon>
        <taxon>Pseudomonadati</taxon>
        <taxon>Pseudomonadota</taxon>
        <taxon>Gammaproteobacteria</taxon>
        <taxon>Candidatus Competibacteraceae</taxon>
        <taxon>Plasticicumulans</taxon>
    </lineage>
</organism>
<feature type="transmembrane region" description="Helical" evidence="6">
    <location>
        <begin position="351"/>
        <end position="380"/>
    </location>
</feature>
<comment type="caution">
    <text evidence="7">The sequence shown here is derived from an EMBL/GenBank/DDBJ whole genome shotgun (WGS) entry which is preliminary data.</text>
</comment>
<feature type="transmembrane region" description="Helical" evidence="6">
    <location>
        <begin position="232"/>
        <end position="250"/>
    </location>
</feature>
<evidence type="ECO:0000256" key="4">
    <source>
        <dbReference type="ARBA" id="ARBA00022989"/>
    </source>
</evidence>
<dbReference type="NCBIfam" id="NF006088">
    <property type="entry name" value="PRK08238.1"/>
    <property type="match status" value="1"/>
</dbReference>
<dbReference type="CDD" id="cd13963">
    <property type="entry name" value="PT_UbiA_2"/>
    <property type="match status" value="1"/>
</dbReference>
<dbReference type="Gene3D" id="3.40.50.1000">
    <property type="entry name" value="HAD superfamily/HAD-like"/>
    <property type="match status" value="1"/>
</dbReference>
<feature type="transmembrane region" description="Helical" evidence="6">
    <location>
        <begin position="392"/>
        <end position="410"/>
    </location>
</feature>
<keyword evidence="2" id="KW-1003">Cell membrane</keyword>
<evidence type="ECO:0000313" key="8">
    <source>
        <dbReference type="Proteomes" id="UP000246569"/>
    </source>
</evidence>
<sequence length="446" mass="49040">MLKRNPLFLFLVPFWLLRGKAALKAEIANRCHLDVAVLPYHPEFLAWLREQHAAGRRLYLCTASHYSLAEAVADYLGVFDAVLASDGVVNLAGSRKRERLCAEFGEHGFDYAGNAGVDLQVWSHARNAIVVSAPAGLADEAAALASVEREFLSPRATWATYAKALRLHQWMKNILIFVPLLASHQFSEPQKVTAALGAFVAFGLCASSVYLLNDLLDLSADRRHHSKCRRPFASGMLPMLHGVLLIPALLGSSLLCALLLPWGFLGVLLVYCTLTLGYSLVLKRIVMLDVIVLAGLYTVRMLAGSAAISTVNSFWLLAFAMFLFLSLALVKRYAELREMLKRGHGSAGGRGYIVGDLAVLQSLGAAAGYLSVLVLALYINSGDSHLLYQHPQLIWLLCPLLLYWISRVWLKTERGQMHDDPVIFALRDRVSLGLFIAGAMIVWGAI</sequence>
<feature type="transmembrane region" description="Helical" evidence="6">
    <location>
        <begin position="422"/>
        <end position="445"/>
    </location>
</feature>
<dbReference type="Gene3D" id="1.10.357.140">
    <property type="entry name" value="UbiA prenyltransferase"/>
    <property type="match status" value="1"/>
</dbReference>
<reference evidence="7 8" key="1">
    <citation type="submission" date="2018-05" db="EMBL/GenBank/DDBJ databases">
        <title>Genomic Encyclopedia of Type Strains, Phase IV (KMG-IV): sequencing the most valuable type-strain genomes for metagenomic binning, comparative biology and taxonomic classification.</title>
        <authorList>
            <person name="Goeker M."/>
        </authorList>
    </citation>
    <scope>NUCLEOTIDE SEQUENCE [LARGE SCALE GENOMIC DNA]</scope>
    <source>
        <strain evidence="7 8">DSM 23606</strain>
    </source>
</reference>
<feature type="transmembrane region" description="Helical" evidence="6">
    <location>
        <begin position="192"/>
        <end position="212"/>
    </location>
</feature>
<evidence type="ECO:0000256" key="6">
    <source>
        <dbReference type="SAM" id="Phobius"/>
    </source>
</evidence>
<feature type="transmembrane region" description="Helical" evidence="6">
    <location>
        <begin position="288"/>
        <end position="308"/>
    </location>
</feature>
<dbReference type="InterPro" id="IPR023214">
    <property type="entry name" value="HAD_sf"/>
</dbReference>
<protein>
    <submittedName>
        <fullName evidence="7">4-hydroxybenzoate polyprenyltransferase</fullName>
    </submittedName>
</protein>
<dbReference type="InterPro" id="IPR036412">
    <property type="entry name" value="HAD-like_sf"/>
</dbReference>
<dbReference type="GO" id="GO:0016020">
    <property type="term" value="C:membrane"/>
    <property type="evidence" value="ECO:0007669"/>
    <property type="project" value="UniProtKB-SubCell"/>
</dbReference>
<dbReference type="InterPro" id="IPR000537">
    <property type="entry name" value="UbiA_prenyltransferase"/>
</dbReference>
<dbReference type="EMBL" id="QGTJ01000011">
    <property type="protein sequence ID" value="PWV59352.1"/>
    <property type="molecule type" value="Genomic_DNA"/>
</dbReference>
<dbReference type="AlphaFoldDB" id="A0A317MT12"/>
<gene>
    <name evidence="7" type="ORF">C7443_111124</name>
</gene>
<evidence type="ECO:0000313" key="7">
    <source>
        <dbReference type="EMBL" id="PWV59352.1"/>
    </source>
</evidence>
<dbReference type="InterPro" id="IPR044878">
    <property type="entry name" value="UbiA_sf"/>
</dbReference>
<dbReference type="Pfam" id="PF01040">
    <property type="entry name" value="UbiA"/>
    <property type="match status" value="1"/>
</dbReference>
<name>A0A317MT12_9GAMM</name>